<accession>A0AAU7DM54</accession>
<gene>
    <name evidence="2" type="ORF">P8935_03785</name>
</gene>
<evidence type="ECO:0000259" key="1">
    <source>
        <dbReference type="Pfam" id="PF12867"/>
    </source>
</evidence>
<sequence length="179" mass="20183">MAHNLQDTVALLERTPGALDELLRGLPETWTHHNEGGETFTVVDVVGHLIYADRVDWMPRAHMILEHGENKPFDPFDRRGHVEECRGKSLPRLLDEFRRVRAGCLDDLRALNLQPEQLELRGRHPSLGAVTLSNLLATWAAHDLTHLHQISRIMAHQYRDEVGPFGAFLGVLKCNGHGG</sequence>
<protein>
    <submittedName>
        <fullName evidence="2">DinB family protein</fullName>
    </submittedName>
</protein>
<dbReference type="InterPro" id="IPR034660">
    <property type="entry name" value="DinB/YfiT-like"/>
</dbReference>
<feature type="domain" description="DinB-like" evidence="1">
    <location>
        <begin position="12"/>
        <end position="150"/>
    </location>
</feature>
<dbReference type="AlphaFoldDB" id="A0AAU7DM54"/>
<name>A0AAU7DM54_9BACT</name>
<dbReference type="InterPro" id="IPR024775">
    <property type="entry name" value="DinB-like"/>
</dbReference>
<proteinExistence type="predicted"/>
<dbReference type="Gene3D" id="1.20.120.450">
    <property type="entry name" value="dinb family like domain"/>
    <property type="match status" value="1"/>
</dbReference>
<evidence type="ECO:0000313" key="2">
    <source>
        <dbReference type="EMBL" id="XBH18461.1"/>
    </source>
</evidence>
<dbReference type="SUPFAM" id="SSF109854">
    <property type="entry name" value="DinB/YfiT-like putative metalloenzymes"/>
    <property type="match status" value="1"/>
</dbReference>
<organism evidence="2">
    <name type="scientific">Telmatobacter sp. DSM 110680</name>
    <dbReference type="NCBI Taxonomy" id="3036704"/>
    <lineage>
        <taxon>Bacteria</taxon>
        <taxon>Pseudomonadati</taxon>
        <taxon>Acidobacteriota</taxon>
        <taxon>Terriglobia</taxon>
        <taxon>Terriglobales</taxon>
        <taxon>Acidobacteriaceae</taxon>
        <taxon>Telmatobacter</taxon>
    </lineage>
</organism>
<reference evidence="2" key="1">
    <citation type="submission" date="2023-03" db="EMBL/GenBank/DDBJ databases">
        <title>Edaphobacter sp.</title>
        <authorList>
            <person name="Huber K.J."/>
            <person name="Papendorf J."/>
            <person name="Pilke C."/>
            <person name="Bunk B."/>
            <person name="Sproeer C."/>
            <person name="Pester M."/>
        </authorList>
    </citation>
    <scope>NUCLEOTIDE SEQUENCE</scope>
    <source>
        <strain evidence="2">DSM 110680</strain>
    </source>
</reference>
<dbReference type="RefSeq" id="WP_348263686.1">
    <property type="nucleotide sequence ID" value="NZ_CP121196.1"/>
</dbReference>
<dbReference type="EMBL" id="CP121196">
    <property type="protein sequence ID" value="XBH18461.1"/>
    <property type="molecule type" value="Genomic_DNA"/>
</dbReference>
<dbReference type="Pfam" id="PF12867">
    <property type="entry name" value="DinB_2"/>
    <property type="match status" value="1"/>
</dbReference>